<proteinExistence type="predicted"/>
<dbReference type="RefSeq" id="WP_057946189.1">
    <property type="nucleotide sequence ID" value="NZ_CP067396.1"/>
</dbReference>
<organism evidence="1 2">
    <name type="scientific">Lysobacter enzymogenes</name>
    <dbReference type="NCBI Taxonomy" id="69"/>
    <lineage>
        <taxon>Bacteria</taxon>
        <taxon>Pseudomonadati</taxon>
        <taxon>Pseudomonadota</taxon>
        <taxon>Gammaproteobacteria</taxon>
        <taxon>Lysobacterales</taxon>
        <taxon>Lysobacteraceae</taxon>
        <taxon>Lysobacter</taxon>
    </lineage>
</organism>
<protein>
    <submittedName>
        <fullName evidence="1">Uncharacterized protein</fullName>
    </submittedName>
</protein>
<dbReference type="Proteomes" id="UP000061569">
    <property type="component" value="Chromosome"/>
</dbReference>
<name>A0A0S2DBX1_LYSEN</name>
<reference evidence="1 2" key="1">
    <citation type="submission" date="2015-11" db="EMBL/GenBank/DDBJ databases">
        <title>Genome sequences of Lysobacter enzymogenes strain C3 and Lysobacter antibioticus ATCC 29479.</title>
        <authorList>
            <person name="Kobayashi D.Y."/>
        </authorList>
    </citation>
    <scope>NUCLEOTIDE SEQUENCE [LARGE SCALE GENOMIC DNA]</scope>
    <source>
        <strain evidence="1 2">C3</strain>
    </source>
</reference>
<dbReference type="AlphaFoldDB" id="A0A0S2DBX1"/>
<evidence type="ECO:0000313" key="2">
    <source>
        <dbReference type="Proteomes" id="UP000061569"/>
    </source>
</evidence>
<dbReference type="PATRIC" id="fig|69.6.peg.641"/>
<dbReference type="STRING" id="69.GLE_0652"/>
<gene>
    <name evidence="1" type="ORF">GLE_0652</name>
</gene>
<accession>A0A0S2DBX1</accession>
<dbReference type="EMBL" id="CP013140">
    <property type="protein sequence ID" value="ALN56010.1"/>
    <property type="molecule type" value="Genomic_DNA"/>
</dbReference>
<sequence length="83" mass="9329">MTERERRKADAELVSPVGLRAGLNRAQLDALATLEQFGWRLRFVRRPMFLDPIPVVFDKGGTVFVVIESDGSLNDKPGFAIRN</sequence>
<dbReference type="KEGG" id="lez:GLE_0652"/>
<dbReference type="OrthoDB" id="6025219at2"/>
<evidence type="ECO:0000313" key="1">
    <source>
        <dbReference type="EMBL" id="ALN56010.1"/>
    </source>
</evidence>